<dbReference type="EMBL" id="JAHQCR010000075">
    <property type="protein sequence ID" value="MBU9723353.1"/>
    <property type="molecule type" value="Genomic_DNA"/>
</dbReference>
<keyword evidence="10" id="KW-1185">Reference proteome</keyword>
<evidence type="ECO:0000313" key="10">
    <source>
        <dbReference type="Proteomes" id="UP000790580"/>
    </source>
</evidence>
<evidence type="ECO:0000256" key="7">
    <source>
        <dbReference type="SAM" id="Phobius"/>
    </source>
</evidence>
<feature type="transmembrane region" description="Helical" evidence="7">
    <location>
        <begin position="363"/>
        <end position="383"/>
    </location>
</feature>
<evidence type="ECO:0000256" key="6">
    <source>
        <dbReference type="ARBA" id="ARBA00023136"/>
    </source>
</evidence>
<dbReference type="SUPFAM" id="SSF103473">
    <property type="entry name" value="MFS general substrate transporter"/>
    <property type="match status" value="1"/>
</dbReference>
<keyword evidence="5 7" id="KW-1133">Transmembrane helix</keyword>
<dbReference type="InterPro" id="IPR011701">
    <property type="entry name" value="MFS"/>
</dbReference>
<dbReference type="Pfam" id="PF07690">
    <property type="entry name" value="MFS_1"/>
    <property type="match status" value="1"/>
</dbReference>
<dbReference type="PANTHER" id="PTHR43124:SF3">
    <property type="entry name" value="CHLORAMPHENICOL EFFLUX PUMP RV0191"/>
    <property type="match status" value="1"/>
</dbReference>
<keyword evidence="4 7" id="KW-0812">Transmembrane</keyword>
<comment type="subcellular location">
    <subcellularLocation>
        <location evidence="1">Cell membrane</location>
        <topology evidence="1">Multi-pass membrane protein</topology>
    </subcellularLocation>
</comment>
<organism evidence="9 10">
    <name type="scientific">Evansella alkalicola</name>
    <dbReference type="NCBI Taxonomy" id="745819"/>
    <lineage>
        <taxon>Bacteria</taxon>
        <taxon>Bacillati</taxon>
        <taxon>Bacillota</taxon>
        <taxon>Bacilli</taxon>
        <taxon>Bacillales</taxon>
        <taxon>Bacillaceae</taxon>
        <taxon>Evansella</taxon>
    </lineage>
</organism>
<protein>
    <submittedName>
        <fullName evidence="9">MFS transporter</fullName>
    </submittedName>
</protein>
<dbReference type="PANTHER" id="PTHR43124">
    <property type="entry name" value="PURINE EFFLUX PUMP PBUE"/>
    <property type="match status" value="1"/>
</dbReference>
<evidence type="ECO:0000313" key="9">
    <source>
        <dbReference type="EMBL" id="MBU9723353.1"/>
    </source>
</evidence>
<comment type="caution">
    <text evidence="9">The sequence shown here is derived from an EMBL/GenBank/DDBJ whole genome shotgun (WGS) entry which is preliminary data.</text>
</comment>
<dbReference type="InterPro" id="IPR050189">
    <property type="entry name" value="MFS_Efflux_Transporters"/>
</dbReference>
<gene>
    <name evidence="9" type="ORF">KS407_18200</name>
</gene>
<evidence type="ECO:0000256" key="5">
    <source>
        <dbReference type="ARBA" id="ARBA00022989"/>
    </source>
</evidence>
<feature type="transmembrane region" description="Helical" evidence="7">
    <location>
        <begin position="52"/>
        <end position="72"/>
    </location>
</feature>
<sequence>MASQRTAPGLITDQLMVDFQVSAATIGLLTSMQFLIYTALQVPMGILVDRYGPNLFLITGALLTGIGTIIYSLGTHEFVLFVARILTGTGDATIWVSMVLILGSWFSKKEFVRLIGVAGMTGSLGFLMATVPFASLISLLGWRGSFFAGGLLLCFCSIMLYLVLIKKPNQKFVKMTPVAEQEKTFVIVKRIFSNRQAWALFFCHFGLVGGYIGFISSWAVPYGMDIYEMTRERASQLMMIGLIGALIGAPLTSWLAGKLETIKRPYVVVHMIILISWSAFLVFQGSPPVWLLVTLFFIIGYGFGASALTFSIVRHTFPMKDSGIVSGVANTGGFLSAVLLPSIFGIVLNYFQQTTGSLSGGYYFGFITPVIFSLIGLFGVLSIKETEGRFGRSRDQLEKGTGD</sequence>
<feature type="transmembrane region" description="Helical" evidence="7">
    <location>
        <begin position="146"/>
        <end position="165"/>
    </location>
</feature>
<keyword evidence="2" id="KW-0813">Transport</keyword>
<evidence type="ECO:0000256" key="1">
    <source>
        <dbReference type="ARBA" id="ARBA00004651"/>
    </source>
</evidence>
<accession>A0ABS6JXN6</accession>
<evidence type="ECO:0000259" key="8">
    <source>
        <dbReference type="PROSITE" id="PS50850"/>
    </source>
</evidence>
<dbReference type="Proteomes" id="UP000790580">
    <property type="component" value="Unassembled WGS sequence"/>
</dbReference>
<keyword evidence="6 7" id="KW-0472">Membrane</keyword>
<dbReference type="PROSITE" id="PS50850">
    <property type="entry name" value="MFS"/>
    <property type="match status" value="1"/>
</dbReference>
<feature type="domain" description="Major facilitator superfamily (MFS) profile" evidence="8">
    <location>
        <begin position="1"/>
        <end position="387"/>
    </location>
</feature>
<feature type="transmembrane region" description="Helical" evidence="7">
    <location>
        <begin position="289"/>
        <end position="313"/>
    </location>
</feature>
<evidence type="ECO:0000256" key="2">
    <source>
        <dbReference type="ARBA" id="ARBA00022448"/>
    </source>
</evidence>
<dbReference type="InterPro" id="IPR036259">
    <property type="entry name" value="MFS_trans_sf"/>
</dbReference>
<feature type="transmembrane region" description="Helical" evidence="7">
    <location>
        <begin position="238"/>
        <end position="257"/>
    </location>
</feature>
<reference evidence="9 10" key="1">
    <citation type="submission" date="2021-06" db="EMBL/GenBank/DDBJ databases">
        <title>Bacillus sp. RD4P76, an endophyte from a halophyte.</title>
        <authorList>
            <person name="Sun J.-Q."/>
        </authorList>
    </citation>
    <scope>NUCLEOTIDE SEQUENCE [LARGE SCALE GENOMIC DNA]</scope>
    <source>
        <strain evidence="9 10">JCM 17098</strain>
    </source>
</reference>
<name>A0ABS6JXN6_9BACI</name>
<feature type="transmembrane region" description="Helical" evidence="7">
    <location>
        <begin position="78"/>
        <end position="102"/>
    </location>
</feature>
<evidence type="ECO:0000256" key="3">
    <source>
        <dbReference type="ARBA" id="ARBA00022475"/>
    </source>
</evidence>
<keyword evidence="3" id="KW-1003">Cell membrane</keyword>
<feature type="transmembrane region" description="Helical" evidence="7">
    <location>
        <begin position="114"/>
        <end position="140"/>
    </location>
</feature>
<dbReference type="Gene3D" id="1.20.1250.20">
    <property type="entry name" value="MFS general substrate transporter like domains"/>
    <property type="match status" value="2"/>
</dbReference>
<dbReference type="InterPro" id="IPR020846">
    <property type="entry name" value="MFS_dom"/>
</dbReference>
<feature type="transmembrane region" description="Helical" evidence="7">
    <location>
        <begin position="325"/>
        <end position="351"/>
    </location>
</feature>
<feature type="transmembrane region" description="Helical" evidence="7">
    <location>
        <begin position="266"/>
        <end position="283"/>
    </location>
</feature>
<dbReference type="RefSeq" id="WP_088077737.1">
    <property type="nucleotide sequence ID" value="NZ_JAHQCR010000075.1"/>
</dbReference>
<feature type="transmembrane region" description="Helical" evidence="7">
    <location>
        <begin position="197"/>
        <end position="218"/>
    </location>
</feature>
<feature type="transmembrane region" description="Helical" evidence="7">
    <location>
        <begin position="20"/>
        <end position="40"/>
    </location>
</feature>
<evidence type="ECO:0000256" key="4">
    <source>
        <dbReference type="ARBA" id="ARBA00022692"/>
    </source>
</evidence>
<proteinExistence type="predicted"/>